<organism evidence="2 3">
    <name type="scientific">Zophobas morio</name>
    <dbReference type="NCBI Taxonomy" id="2755281"/>
    <lineage>
        <taxon>Eukaryota</taxon>
        <taxon>Metazoa</taxon>
        <taxon>Ecdysozoa</taxon>
        <taxon>Arthropoda</taxon>
        <taxon>Hexapoda</taxon>
        <taxon>Insecta</taxon>
        <taxon>Pterygota</taxon>
        <taxon>Neoptera</taxon>
        <taxon>Endopterygota</taxon>
        <taxon>Coleoptera</taxon>
        <taxon>Polyphaga</taxon>
        <taxon>Cucujiformia</taxon>
        <taxon>Tenebrionidae</taxon>
        <taxon>Zophobas</taxon>
    </lineage>
</organism>
<dbReference type="Proteomes" id="UP001168821">
    <property type="component" value="Unassembled WGS sequence"/>
</dbReference>
<keyword evidence="3" id="KW-1185">Reference proteome</keyword>
<name>A0AA38MAQ3_9CUCU</name>
<feature type="compositionally biased region" description="Basic and acidic residues" evidence="1">
    <location>
        <begin position="142"/>
        <end position="161"/>
    </location>
</feature>
<evidence type="ECO:0000313" key="2">
    <source>
        <dbReference type="EMBL" id="KAJ3649254.1"/>
    </source>
</evidence>
<feature type="region of interest" description="Disordered" evidence="1">
    <location>
        <begin position="132"/>
        <end position="161"/>
    </location>
</feature>
<sequence length="161" mass="18243">MSTRVKIFCRFWSAVGLGLFALRKWSIARFVLIIINCAGACDRCENNSNECGAVCRVRRHTNCSKLFRNGRWCWQFKICKSAVVNNSGGMFRGCTACRLFNSNRISGSLLCVGRDYLGTELAEISRQKLTRRKERKPNGSLVEERRTVHAEFGRGEASKPL</sequence>
<protein>
    <submittedName>
        <fullName evidence="2">Uncharacterized protein</fullName>
    </submittedName>
</protein>
<evidence type="ECO:0000313" key="3">
    <source>
        <dbReference type="Proteomes" id="UP001168821"/>
    </source>
</evidence>
<accession>A0AA38MAQ3</accession>
<comment type="caution">
    <text evidence="2">The sequence shown here is derived from an EMBL/GenBank/DDBJ whole genome shotgun (WGS) entry which is preliminary data.</text>
</comment>
<reference evidence="2" key="1">
    <citation type="journal article" date="2023" name="G3 (Bethesda)">
        <title>Whole genome assemblies of Zophobas morio and Tenebrio molitor.</title>
        <authorList>
            <person name="Kaur S."/>
            <person name="Stinson S.A."/>
            <person name="diCenzo G.C."/>
        </authorList>
    </citation>
    <scope>NUCLEOTIDE SEQUENCE</scope>
    <source>
        <strain evidence="2">QUZm001</strain>
    </source>
</reference>
<gene>
    <name evidence="2" type="ORF">Zmor_021007</name>
</gene>
<proteinExistence type="predicted"/>
<dbReference type="AlphaFoldDB" id="A0AA38MAQ3"/>
<evidence type="ECO:0000256" key="1">
    <source>
        <dbReference type="SAM" id="MobiDB-lite"/>
    </source>
</evidence>
<dbReference type="EMBL" id="JALNTZ010000006">
    <property type="protein sequence ID" value="KAJ3649254.1"/>
    <property type="molecule type" value="Genomic_DNA"/>
</dbReference>